<comment type="caution">
    <text evidence="2">The sequence shown here is derived from an EMBL/GenBank/DDBJ whole genome shotgun (WGS) entry which is preliminary data.</text>
</comment>
<reference evidence="2" key="1">
    <citation type="submission" date="2023-03" db="EMBL/GenBank/DDBJ databases">
        <title>Massive genome expansion in bonnet fungi (Mycena s.s.) driven by repeated elements and novel gene families across ecological guilds.</title>
        <authorList>
            <consortium name="Lawrence Berkeley National Laboratory"/>
            <person name="Harder C.B."/>
            <person name="Miyauchi S."/>
            <person name="Viragh M."/>
            <person name="Kuo A."/>
            <person name="Thoen E."/>
            <person name="Andreopoulos B."/>
            <person name="Lu D."/>
            <person name="Skrede I."/>
            <person name="Drula E."/>
            <person name="Henrissat B."/>
            <person name="Morin E."/>
            <person name="Kohler A."/>
            <person name="Barry K."/>
            <person name="LaButti K."/>
            <person name="Morin E."/>
            <person name="Salamov A."/>
            <person name="Lipzen A."/>
            <person name="Mereny Z."/>
            <person name="Hegedus B."/>
            <person name="Baldrian P."/>
            <person name="Stursova M."/>
            <person name="Weitz H."/>
            <person name="Taylor A."/>
            <person name="Grigoriev I.V."/>
            <person name="Nagy L.G."/>
            <person name="Martin F."/>
            <person name="Kauserud H."/>
        </authorList>
    </citation>
    <scope>NUCLEOTIDE SEQUENCE</scope>
    <source>
        <strain evidence="2">CBHHK182m</strain>
    </source>
</reference>
<proteinExistence type="predicted"/>
<accession>A0AAD7N991</accession>
<evidence type="ECO:0000313" key="3">
    <source>
        <dbReference type="Proteomes" id="UP001215598"/>
    </source>
</evidence>
<organism evidence="2 3">
    <name type="scientific">Mycena metata</name>
    <dbReference type="NCBI Taxonomy" id="1033252"/>
    <lineage>
        <taxon>Eukaryota</taxon>
        <taxon>Fungi</taxon>
        <taxon>Dikarya</taxon>
        <taxon>Basidiomycota</taxon>
        <taxon>Agaricomycotina</taxon>
        <taxon>Agaricomycetes</taxon>
        <taxon>Agaricomycetidae</taxon>
        <taxon>Agaricales</taxon>
        <taxon>Marasmiineae</taxon>
        <taxon>Mycenaceae</taxon>
        <taxon>Mycena</taxon>
    </lineage>
</organism>
<gene>
    <name evidence="2" type="ORF">B0H16DRAFT_1460123</name>
</gene>
<name>A0AAD7N991_9AGAR</name>
<feature type="region of interest" description="Disordered" evidence="1">
    <location>
        <begin position="130"/>
        <end position="158"/>
    </location>
</feature>
<feature type="compositionally biased region" description="Acidic residues" evidence="1">
    <location>
        <begin position="146"/>
        <end position="158"/>
    </location>
</feature>
<protein>
    <submittedName>
        <fullName evidence="2">Uncharacterized protein</fullName>
    </submittedName>
</protein>
<feature type="compositionally biased region" description="Acidic residues" evidence="1">
    <location>
        <begin position="388"/>
        <end position="405"/>
    </location>
</feature>
<keyword evidence="3" id="KW-1185">Reference proteome</keyword>
<dbReference type="EMBL" id="JARKIB010000060">
    <property type="protein sequence ID" value="KAJ7752155.1"/>
    <property type="molecule type" value="Genomic_DNA"/>
</dbReference>
<dbReference type="Proteomes" id="UP001215598">
    <property type="component" value="Unassembled WGS sequence"/>
</dbReference>
<sequence length="405" mass="44765">MAGSAHRDTEMQALIAAGEMYTLPDFDQGGEFNFPDALMPSSAAGSDVAMAALESLAPAADPYGSGFAGPLSTDLLMRLEGLDVNARNRRIAKLKKMSTEELVHENNNARNYYMMRGLGLGDTEKETLWGGAVAPPQRPKRKGHDGEEEEVKEAEEPEAQARAMVWAVKAKEFLSNAELGADRAVGVMMKSHRTKNQPKEVSDWVSRARNYTPAVNAPDDLGNRWWVWWNDINLTWRETTCPMERTTGPNGFLNILMVLKWWRDAMKEVSPDWEEAVGDVTWVLHQMRNEKEGRTVTPPVQLVLCAPAVTPGMVGPEGTENTANSLLKTASAPTDRENTQTIIPQARPLTFRRQTAEQVLNSALNPNLRAQEETSSGVAKSVIGEGLSQEELDEMEDDPDADMEE</sequence>
<evidence type="ECO:0000313" key="2">
    <source>
        <dbReference type="EMBL" id="KAJ7752155.1"/>
    </source>
</evidence>
<feature type="region of interest" description="Disordered" evidence="1">
    <location>
        <begin position="365"/>
        <end position="405"/>
    </location>
</feature>
<evidence type="ECO:0000256" key="1">
    <source>
        <dbReference type="SAM" id="MobiDB-lite"/>
    </source>
</evidence>
<dbReference type="AlphaFoldDB" id="A0AAD7N991"/>